<evidence type="ECO:0000313" key="9">
    <source>
        <dbReference type="Proteomes" id="UP001500220"/>
    </source>
</evidence>
<dbReference type="GO" id="GO:0003677">
    <property type="term" value="F:DNA binding"/>
    <property type="evidence" value="ECO:0007669"/>
    <property type="project" value="UniProtKB-KW"/>
</dbReference>
<dbReference type="InterPro" id="IPR000524">
    <property type="entry name" value="Tscrpt_reg_HTH_GntR"/>
</dbReference>
<dbReference type="Pfam" id="PF00392">
    <property type="entry name" value="GntR"/>
    <property type="match status" value="1"/>
</dbReference>
<name>A0A917JXX1_9PSEU</name>
<dbReference type="PROSITE" id="PS50949">
    <property type="entry name" value="HTH_GNTR"/>
    <property type="match status" value="1"/>
</dbReference>
<evidence type="ECO:0000313" key="7">
    <source>
        <dbReference type="EMBL" id="GGI91985.1"/>
    </source>
</evidence>
<feature type="domain" description="HTH gntR-type" evidence="5">
    <location>
        <begin position="230"/>
        <end position="297"/>
    </location>
</feature>
<evidence type="ECO:0000256" key="2">
    <source>
        <dbReference type="ARBA" id="ARBA00023125"/>
    </source>
</evidence>
<dbReference type="Gene3D" id="1.10.10.10">
    <property type="entry name" value="Winged helix-like DNA-binding domain superfamily/Winged helix DNA-binding domain"/>
    <property type="match status" value="1"/>
</dbReference>
<dbReference type="InterPro" id="IPR036390">
    <property type="entry name" value="WH_DNA-bd_sf"/>
</dbReference>
<evidence type="ECO:0000256" key="3">
    <source>
        <dbReference type="ARBA" id="ARBA00023163"/>
    </source>
</evidence>
<reference evidence="7" key="3">
    <citation type="submission" date="2020-09" db="EMBL/GenBank/DDBJ databases">
        <authorList>
            <person name="Sun Q."/>
            <person name="Zhou Y."/>
        </authorList>
    </citation>
    <scope>NUCLEOTIDE SEQUENCE</scope>
    <source>
        <strain evidence="7">CGMCC 4.7206</strain>
    </source>
</reference>
<evidence type="ECO:0000259" key="5">
    <source>
        <dbReference type="PROSITE" id="PS50949"/>
    </source>
</evidence>
<dbReference type="SMART" id="SM00345">
    <property type="entry name" value="HTH_GNTR"/>
    <property type="match status" value="1"/>
</dbReference>
<dbReference type="Proteomes" id="UP001500220">
    <property type="component" value="Unassembled WGS sequence"/>
</dbReference>
<keyword evidence="1" id="KW-0805">Transcription regulation</keyword>
<keyword evidence="3" id="KW-0804">Transcription</keyword>
<dbReference type="AlphaFoldDB" id="A0A917JXX1"/>
<dbReference type="EMBL" id="BAAAHC010000013">
    <property type="protein sequence ID" value="GAA0528476.1"/>
    <property type="molecule type" value="Genomic_DNA"/>
</dbReference>
<dbReference type="PRINTS" id="PR00035">
    <property type="entry name" value="HTHGNTR"/>
</dbReference>
<dbReference type="PANTHER" id="PTHR43537:SF51">
    <property type="entry name" value="HTH-TYPE TRANSCRIPTIONAL REGULATOR LGOR-RELATED"/>
    <property type="match status" value="1"/>
</dbReference>
<organism evidence="7 8">
    <name type="scientific">Saccharopolyspora thermophila</name>
    <dbReference type="NCBI Taxonomy" id="89367"/>
    <lineage>
        <taxon>Bacteria</taxon>
        <taxon>Bacillati</taxon>
        <taxon>Actinomycetota</taxon>
        <taxon>Actinomycetes</taxon>
        <taxon>Pseudonocardiales</taxon>
        <taxon>Pseudonocardiaceae</taxon>
        <taxon>Saccharopolyspora</taxon>
    </lineage>
</organism>
<accession>A0A917JXX1</accession>
<evidence type="ECO:0000313" key="8">
    <source>
        <dbReference type="Proteomes" id="UP000597989"/>
    </source>
</evidence>
<dbReference type="CDD" id="cd07377">
    <property type="entry name" value="WHTH_GntR"/>
    <property type="match status" value="1"/>
</dbReference>
<proteinExistence type="predicted"/>
<dbReference type="GO" id="GO:0003700">
    <property type="term" value="F:DNA-binding transcription factor activity"/>
    <property type="evidence" value="ECO:0007669"/>
    <property type="project" value="InterPro"/>
</dbReference>
<dbReference type="PANTHER" id="PTHR43537">
    <property type="entry name" value="TRANSCRIPTIONAL REGULATOR, GNTR FAMILY"/>
    <property type="match status" value="1"/>
</dbReference>
<gene>
    <name evidence="6" type="ORF">GCM10009545_33540</name>
    <name evidence="7" type="ORF">GCM10011581_31400</name>
</gene>
<feature type="compositionally biased region" description="Basic and acidic residues" evidence="4">
    <location>
        <begin position="198"/>
        <end position="207"/>
    </location>
</feature>
<reference evidence="6" key="4">
    <citation type="submission" date="2023-12" db="EMBL/GenBank/DDBJ databases">
        <authorList>
            <person name="Sun Q."/>
            <person name="Inoue M."/>
        </authorList>
    </citation>
    <scope>NUCLEOTIDE SEQUENCE</scope>
    <source>
        <strain evidence="6">JCM 10664</strain>
    </source>
</reference>
<keyword evidence="2" id="KW-0238">DNA-binding</keyword>
<sequence>MVQAEIRDIVGLFLAPPLRILAVAVDSHGMTRSERESTPATPTWPADRRSTEARNILAAANAFALLRSKSAAHEVSRTHAALCTFLETLNSNVAESLGVRLLVDSRPGTAVPEAIDAWVRRYPRFQQDYVPAISSWIDEVELLLAGNPLCDNEGMPGFTSSLSALRDDIRSWCDGWTPHASPFSWVGRTSSGCHGLARNRERDKDSRAGQLGSAGHDFAAETTDRNPGTPRITDRVVQLVREALAAGQFHHGQRVTEALLAERLGVSRGPVREALRVLTEEGMLERRRNRGAVVPRINTITILDLYAARAMLGTLLMRRAAMLRRSELRPV</sequence>
<feature type="region of interest" description="Disordered" evidence="4">
    <location>
        <begin position="194"/>
        <end position="230"/>
    </location>
</feature>
<reference evidence="6 9" key="2">
    <citation type="journal article" date="2019" name="Int. J. Syst. Evol. Microbiol.">
        <title>The Global Catalogue of Microorganisms (GCM) 10K type strain sequencing project: providing services to taxonomists for standard genome sequencing and annotation.</title>
        <authorList>
            <consortium name="The Broad Institute Genomics Platform"/>
            <consortium name="The Broad Institute Genome Sequencing Center for Infectious Disease"/>
            <person name="Wu L."/>
            <person name="Ma J."/>
        </authorList>
    </citation>
    <scope>NUCLEOTIDE SEQUENCE [LARGE SCALE GENOMIC DNA]</scope>
    <source>
        <strain evidence="6 9">JCM 10664</strain>
    </source>
</reference>
<keyword evidence="9" id="KW-1185">Reference proteome</keyword>
<dbReference type="SUPFAM" id="SSF46785">
    <property type="entry name" value="Winged helix' DNA-binding domain"/>
    <property type="match status" value="1"/>
</dbReference>
<dbReference type="InterPro" id="IPR036388">
    <property type="entry name" value="WH-like_DNA-bd_sf"/>
</dbReference>
<dbReference type="Proteomes" id="UP000597989">
    <property type="component" value="Unassembled WGS sequence"/>
</dbReference>
<evidence type="ECO:0000256" key="4">
    <source>
        <dbReference type="SAM" id="MobiDB-lite"/>
    </source>
</evidence>
<evidence type="ECO:0000256" key="1">
    <source>
        <dbReference type="ARBA" id="ARBA00023015"/>
    </source>
</evidence>
<protein>
    <recommendedName>
        <fullName evidence="5">HTH gntR-type domain-containing protein</fullName>
    </recommendedName>
</protein>
<comment type="caution">
    <text evidence="7">The sequence shown here is derived from an EMBL/GenBank/DDBJ whole genome shotgun (WGS) entry which is preliminary data.</text>
</comment>
<dbReference type="EMBL" id="BMMT01000010">
    <property type="protein sequence ID" value="GGI91985.1"/>
    <property type="molecule type" value="Genomic_DNA"/>
</dbReference>
<evidence type="ECO:0000313" key="6">
    <source>
        <dbReference type="EMBL" id="GAA0528476.1"/>
    </source>
</evidence>
<reference evidence="7 8" key="1">
    <citation type="journal article" date="2014" name="Int. J. Syst. Evol. Microbiol.">
        <title>Complete genome sequence of Corynebacterium casei LMG S-19264T (=DSM 44701T), isolated from a smear-ripened cheese.</title>
        <authorList>
            <consortium name="US DOE Joint Genome Institute (JGI-PGF)"/>
            <person name="Walter F."/>
            <person name="Albersmeier A."/>
            <person name="Kalinowski J."/>
            <person name="Ruckert C."/>
        </authorList>
    </citation>
    <scope>NUCLEOTIDE SEQUENCE [LARGE SCALE GENOMIC DNA]</scope>
    <source>
        <strain evidence="7 8">CGMCC 4.7206</strain>
    </source>
</reference>